<dbReference type="PROSITE" id="PS51318">
    <property type="entry name" value="TAT"/>
    <property type="match status" value="1"/>
</dbReference>
<feature type="domain" description="4Fe-4S Mo/W bis-MGD-type" evidence="7">
    <location>
        <begin position="56"/>
        <end position="114"/>
    </location>
</feature>
<dbReference type="OrthoDB" id="219031at2"/>
<evidence type="ECO:0000256" key="2">
    <source>
        <dbReference type="ARBA" id="ARBA00022723"/>
    </source>
</evidence>
<evidence type="ECO:0000259" key="7">
    <source>
        <dbReference type="PROSITE" id="PS51669"/>
    </source>
</evidence>
<dbReference type="EMBL" id="CP003348">
    <property type="protein sequence ID" value="AFM00283.1"/>
    <property type="molecule type" value="Genomic_DNA"/>
</dbReference>
<name>I4A8J8_DESDJ</name>
<dbReference type="RefSeq" id="WP_014793771.1">
    <property type="nucleotide sequence ID" value="NC_018017.1"/>
</dbReference>
<keyword evidence="2" id="KW-0479">Metal-binding</keyword>
<keyword evidence="9" id="KW-1185">Reference proteome</keyword>
<keyword evidence="6" id="KW-0411">Iron-sulfur</keyword>
<dbReference type="PANTHER" id="PTHR43742:SF6">
    <property type="entry name" value="OXIDOREDUCTASE YYAE-RELATED"/>
    <property type="match status" value="1"/>
</dbReference>
<dbReference type="HOGENOM" id="CLU_000422_13_3_9"/>
<comment type="similarity">
    <text evidence="1">Belongs to the prokaryotic molybdopterin-containing oxidoreductase family.</text>
</comment>
<dbReference type="Pfam" id="PF01568">
    <property type="entry name" value="Molydop_binding"/>
    <property type="match status" value="1"/>
</dbReference>
<dbReference type="Gene3D" id="2.40.40.20">
    <property type="match status" value="1"/>
</dbReference>
<dbReference type="Proteomes" id="UP000006053">
    <property type="component" value="Chromosome"/>
</dbReference>
<evidence type="ECO:0000256" key="5">
    <source>
        <dbReference type="ARBA" id="ARBA00023004"/>
    </source>
</evidence>
<dbReference type="InterPro" id="IPR006311">
    <property type="entry name" value="TAT_signal"/>
</dbReference>
<dbReference type="NCBIfam" id="TIGR01409">
    <property type="entry name" value="TAT_signal_seq"/>
    <property type="match status" value="1"/>
</dbReference>
<dbReference type="GO" id="GO:0043546">
    <property type="term" value="F:molybdopterin cofactor binding"/>
    <property type="evidence" value="ECO:0007669"/>
    <property type="project" value="InterPro"/>
</dbReference>
<keyword evidence="3" id="KW-0732">Signal</keyword>
<dbReference type="InterPro" id="IPR006963">
    <property type="entry name" value="Mopterin_OxRdtase_4Fe-4S_dom"/>
</dbReference>
<dbReference type="GO" id="GO:0046872">
    <property type="term" value="F:metal ion binding"/>
    <property type="evidence" value="ECO:0007669"/>
    <property type="project" value="UniProtKB-KW"/>
</dbReference>
<evidence type="ECO:0000256" key="6">
    <source>
        <dbReference type="ARBA" id="ARBA00023014"/>
    </source>
</evidence>
<reference evidence="9" key="1">
    <citation type="submission" date="2012-06" db="EMBL/GenBank/DDBJ databases">
        <title>Complete sequence of Desulfitobacterium dehalogenans ATCC 51507.</title>
        <authorList>
            <person name="Lucas S."/>
            <person name="Han J."/>
            <person name="Lapidus A."/>
            <person name="Cheng J.-F."/>
            <person name="Goodwin L."/>
            <person name="Pitluck S."/>
            <person name="Peters L."/>
            <person name="Ovchinnikova G."/>
            <person name="Teshima H."/>
            <person name="Detter J.C."/>
            <person name="Han C."/>
            <person name="Tapia R."/>
            <person name="Land M."/>
            <person name="Hauser L."/>
            <person name="Kyrpides N."/>
            <person name="Ivanova N."/>
            <person name="Pagani I."/>
            <person name="Kruse T."/>
            <person name="de Vos W.M."/>
            <person name="Smidt H."/>
            <person name="Woyke T."/>
        </authorList>
    </citation>
    <scope>NUCLEOTIDE SEQUENCE [LARGE SCALE GENOMIC DNA]</scope>
    <source>
        <strain evidence="9">ATCC 51507 / DSM 9161 / JW/IU-DC1</strain>
    </source>
</reference>
<dbReference type="PROSITE" id="PS51669">
    <property type="entry name" value="4FE4S_MOW_BIS_MGD"/>
    <property type="match status" value="1"/>
</dbReference>
<evidence type="ECO:0000313" key="8">
    <source>
        <dbReference type="EMBL" id="AFM00283.1"/>
    </source>
</evidence>
<organism evidence="8 9">
    <name type="scientific">Desulfitobacterium dehalogenans (strain ATCC 51507 / DSM 9161 / JW/IU-DC1)</name>
    <dbReference type="NCBI Taxonomy" id="756499"/>
    <lineage>
        <taxon>Bacteria</taxon>
        <taxon>Bacillati</taxon>
        <taxon>Bacillota</taxon>
        <taxon>Clostridia</taxon>
        <taxon>Eubacteriales</taxon>
        <taxon>Desulfitobacteriaceae</taxon>
        <taxon>Desulfitobacterium</taxon>
    </lineage>
</organism>
<dbReference type="GO" id="GO:0051536">
    <property type="term" value="F:iron-sulfur cluster binding"/>
    <property type="evidence" value="ECO:0007669"/>
    <property type="project" value="UniProtKB-KW"/>
</dbReference>
<accession>I4A8J8</accession>
<evidence type="ECO:0000256" key="3">
    <source>
        <dbReference type="ARBA" id="ARBA00022729"/>
    </source>
</evidence>
<dbReference type="SUPFAM" id="SSF50692">
    <property type="entry name" value="ADC-like"/>
    <property type="match status" value="1"/>
</dbReference>
<dbReference type="KEGG" id="ddh:Desde_1891"/>
<dbReference type="PANTHER" id="PTHR43742">
    <property type="entry name" value="TRIMETHYLAMINE-N-OXIDE REDUCTASE"/>
    <property type="match status" value="1"/>
</dbReference>
<dbReference type="Gene3D" id="3.40.228.10">
    <property type="entry name" value="Dimethylsulfoxide Reductase, domain 2"/>
    <property type="match status" value="1"/>
</dbReference>
<dbReference type="InterPro" id="IPR006657">
    <property type="entry name" value="MoPterin_dinucl-bd_dom"/>
</dbReference>
<proteinExistence type="inferred from homology"/>
<gene>
    <name evidence="8" type="ordered locus">Desde_1891</name>
</gene>
<evidence type="ECO:0000256" key="1">
    <source>
        <dbReference type="ARBA" id="ARBA00010312"/>
    </source>
</evidence>
<dbReference type="Pfam" id="PF00384">
    <property type="entry name" value="Molybdopterin"/>
    <property type="match status" value="1"/>
</dbReference>
<dbReference type="Pfam" id="PF04879">
    <property type="entry name" value="Molybdop_Fe4S4"/>
    <property type="match status" value="1"/>
</dbReference>
<evidence type="ECO:0000256" key="4">
    <source>
        <dbReference type="ARBA" id="ARBA00023002"/>
    </source>
</evidence>
<dbReference type="InterPro" id="IPR050612">
    <property type="entry name" value="Prok_Mopterin_Oxidored"/>
</dbReference>
<dbReference type="SUPFAM" id="SSF53706">
    <property type="entry name" value="Formate dehydrogenase/DMSO reductase, domains 1-3"/>
    <property type="match status" value="1"/>
</dbReference>
<dbReference type="eggNOG" id="COG0243">
    <property type="taxonomic scope" value="Bacteria"/>
</dbReference>
<dbReference type="SMART" id="SM00926">
    <property type="entry name" value="Molybdop_Fe4S4"/>
    <property type="match status" value="1"/>
</dbReference>
<dbReference type="Gene3D" id="3.40.50.12440">
    <property type="match status" value="2"/>
</dbReference>
<dbReference type="InterPro" id="IPR009010">
    <property type="entry name" value="Asp_de-COase-like_dom_sf"/>
</dbReference>
<keyword evidence="4" id="KW-0560">Oxidoreductase</keyword>
<dbReference type="Gene3D" id="3.30.2070.10">
    <property type="entry name" value="Formate dehydrogenase/DMSO reductase"/>
    <property type="match status" value="1"/>
</dbReference>
<evidence type="ECO:0000313" key="9">
    <source>
        <dbReference type="Proteomes" id="UP000006053"/>
    </source>
</evidence>
<dbReference type="AlphaFoldDB" id="I4A8J8"/>
<dbReference type="InterPro" id="IPR019546">
    <property type="entry name" value="TAT_signal_bac_arc"/>
</dbReference>
<dbReference type="Gene3D" id="3.40.50.740">
    <property type="match status" value="1"/>
</dbReference>
<keyword evidence="5" id="KW-0408">Iron</keyword>
<dbReference type="InterPro" id="IPR006656">
    <property type="entry name" value="Mopterin_OxRdtase"/>
</dbReference>
<reference evidence="8 9" key="2">
    <citation type="journal article" date="2015" name="J. Bacteriol.">
        <title>Genomic, proteomic, and biochemical analysis of the organohalide respiratory pathway in Desulfitobacterium dehalogenans.</title>
        <authorList>
            <person name="Kruse T."/>
            <person name="van de Pas B.A."/>
            <person name="Atteia A."/>
            <person name="Krab K."/>
            <person name="Hagen W.R."/>
            <person name="Goodwin L."/>
            <person name="Chain P."/>
            <person name="Boeren S."/>
            <person name="Maphosa F."/>
            <person name="Schraa G."/>
            <person name="de Vos W.M."/>
            <person name="van der Oost J."/>
            <person name="Smidt H."/>
            <person name="Stams A.J."/>
        </authorList>
    </citation>
    <scope>NUCLEOTIDE SEQUENCE [LARGE SCALE GENOMIC DNA]</scope>
    <source>
        <strain evidence="9">ATCC 51507 / DSM 9161 / JW/IU-DC1</strain>
    </source>
</reference>
<dbReference type="GO" id="GO:0016491">
    <property type="term" value="F:oxidoreductase activity"/>
    <property type="evidence" value="ECO:0007669"/>
    <property type="project" value="UniProtKB-KW"/>
</dbReference>
<protein>
    <submittedName>
        <fullName evidence="8">Anaerobic dehydrogenase, typically selenocysteine-containing</fullName>
    </submittedName>
</protein>
<dbReference type="STRING" id="756499.Desde_1891"/>
<sequence precursor="true">MIKDEQKQTSKKGLTRRGFLKASAALGATTLALPGCTNAFKPASTNEAVEKTEDGVKVVRTVCAPNCVNSCAHNVFVKDEKIIKIEPGEYPDPEYRRICLKGIANAMQRVYSPDRVKYPMKRAGERGEDKWEQISWDQAYNEITEKHKEIADKYGMEANSWMGMTGNYGINAQLISARIANTVGGTQIDNLGIMGDLATNIAYLPMLGVLQEGHGWKDLRGSKLLIFFGCNYTEASLNDSHFLSDAKEAGAKLVVVDPRFTRTAAKADWWIPIRPGTDAAMALGMMHVIFKENLQKDDYIRQYTTGPFLVRQDTGKLILAKDLGGSGDRCMVWDTAAGKAVPADETPLAALTGIYEVAIGGQTVKCTPSHQLLLDLIEEYTPEKASEICEVPAEDIRKLALMYGQTDPAAIRMTQGIQRYYQGHLSCRALITLGAITGNIGKRHAGVSWAGGTLFKLIAGVPGDWAAPNPNVQGKKIPGTQLYDVIPSEKPYPIKSLWLSSYGMGTQAPLRDRLINEVFPALDLIVVSEQIMTPMTKYADYVLPVTSYYEEECDVVGAWSNLYIQFRKQAIKPLWEAKADWDCFAEYAKRMGFGEYWTMTQQESAEFIVKNSPDPIISGTNLEELKNKGVAWANQPADFVPFEDKKFNTAHGKIEIYLDFLTEFGEALPVYKEPLESNRTPLARKYPLTFMNARSVFTTHSQHVNLPWINEVYPEPRLEINPVDAKARNLRDGDLVEVANDRGKFKVKIQVTEGIKPGCLNICQGWWPKHFPEGHYASLLHMELNPAQDAVLETNFAPYDNLVEIKKA</sequence>